<accession>A0A9W9CYX4</accession>
<dbReference type="AlphaFoldDB" id="A0A9W9CYX4"/>
<comment type="caution">
    <text evidence="9">The sequence shown here is derived from an EMBL/GenBank/DDBJ whole genome shotgun (WGS) entry which is preliminary data.</text>
</comment>
<dbReference type="GO" id="GO:0016020">
    <property type="term" value="C:membrane"/>
    <property type="evidence" value="ECO:0007669"/>
    <property type="project" value="UniProtKB-SubCell"/>
</dbReference>
<comment type="similarity">
    <text evidence="5">Belongs to the SAT4 family.</text>
</comment>
<feature type="transmembrane region" description="Helical" evidence="7">
    <location>
        <begin position="60"/>
        <end position="79"/>
    </location>
</feature>
<feature type="domain" description="Rhodopsin" evidence="8">
    <location>
        <begin position="44"/>
        <end position="286"/>
    </location>
</feature>
<evidence type="ECO:0000313" key="10">
    <source>
        <dbReference type="Proteomes" id="UP001140453"/>
    </source>
</evidence>
<evidence type="ECO:0000313" key="9">
    <source>
        <dbReference type="EMBL" id="KAJ4393073.1"/>
    </source>
</evidence>
<dbReference type="EMBL" id="JAPEVB010000002">
    <property type="protein sequence ID" value="KAJ4393073.1"/>
    <property type="molecule type" value="Genomic_DNA"/>
</dbReference>
<dbReference type="Pfam" id="PF20684">
    <property type="entry name" value="Fung_rhodopsin"/>
    <property type="match status" value="1"/>
</dbReference>
<evidence type="ECO:0000256" key="2">
    <source>
        <dbReference type="ARBA" id="ARBA00022692"/>
    </source>
</evidence>
<gene>
    <name evidence="9" type="ORF">N0V93_002280</name>
</gene>
<reference evidence="9" key="1">
    <citation type="submission" date="2022-10" db="EMBL/GenBank/DDBJ databases">
        <title>Tapping the CABI collections for fungal endophytes: first genome assemblies for Collariella, Neodidymelliopsis, Ascochyta clinopodiicola, Didymella pomorum, Didymosphaeria variabile, Neocosmospora piperis and Neocucurbitaria cava.</title>
        <authorList>
            <person name="Hill R."/>
        </authorList>
    </citation>
    <scope>NUCLEOTIDE SEQUENCE</scope>
    <source>
        <strain evidence="9">IMI 355082</strain>
    </source>
</reference>
<keyword evidence="3 7" id="KW-1133">Transmembrane helix</keyword>
<feature type="transmembrane region" description="Helical" evidence="7">
    <location>
        <begin position="261"/>
        <end position="281"/>
    </location>
</feature>
<evidence type="ECO:0000256" key="6">
    <source>
        <dbReference type="SAM" id="MobiDB-lite"/>
    </source>
</evidence>
<feature type="transmembrane region" description="Helical" evidence="7">
    <location>
        <begin position="222"/>
        <end position="241"/>
    </location>
</feature>
<feature type="compositionally biased region" description="Polar residues" evidence="6">
    <location>
        <begin position="392"/>
        <end position="420"/>
    </location>
</feature>
<evidence type="ECO:0000256" key="1">
    <source>
        <dbReference type="ARBA" id="ARBA00004141"/>
    </source>
</evidence>
<dbReference type="PANTHER" id="PTHR33048">
    <property type="entry name" value="PTH11-LIKE INTEGRAL MEMBRANE PROTEIN (AFU_ORTHOLOGUE AFUA_5G11245)"/>
    <property type="match status" value="1"/>
</dbReference>
<evidence type="ECO:0000256" key="4">
    <source>
        <dbReference type="ARBA" id="ARBA00023136"/>
    </source>
</evidence>
<dbReference type="Proteomes" id="UP001140453">
    <property type="component" value="Unassembled WGS sequence"/>
</dbReference>
<dbReference type="PANTHER" id="PTHR33048:SF47">
    <property type="entry name" value="INTEGRAL MEMBRANE PROTEIN-RELATED"/>
    <property type="match status" value="1"/>
</dbReference>
<feature type="transmembrane region" description="Helical" evidence="7">
    <location>
        <begin position="111"/>
        <end position="132"/>
    </location>
</feature>
<keyword evidence="10" id="KW-1185">Reference proteome</keyword>
<proteinExistence type="inferred from homology"/>
<keyword evidence="2 7" id="KW-0812">Transmembrane</keyword>
<organism evidence="9 10">
    <name type="scientific">Gnomoniopsis smithogilvyi</name>
    <dbReference type="NCBI Taxonomy" id="1191159"/>
    <lineage>
        <taxon>Eukaryota</taxon>
        <taxon>Fungi</taxon>
        <taxon>Dikarya</taxon>
        <taxon>Ascomycota</taxon>
        <taxon>Pezizomycotina</taxon>
        <taxon>Sordariomycetes</taxon>
        <taxon>Sordariomycetidae</taxon>
        <taxon>Diaporthales</taxon>
        <taxon>Gnomoniaceae</taxon>
        <taxon>Gnomoniopsis</taxon>
    </lineage>
</organism>
<dbReference type="InterPro" id="IPR052337">
    <property type="entry name" value="SAT4-like"/>
</dbReference>
<evidence type="ECO:0000256" key="5">
    <source>
        <dbReference type="ARBA" id="ARBA00038359"/>
    </source>
</evidence>
<feature type="transmembrane region" description="Helical" evidence="7">
    <location>
        <begin position="30"/>
        <end position="48"/>
    </location>
</feature>
<dbReference type="OrthoDB" id="3923077at2759"/>
<feature type="region of interest" description="Disordered" evidence="6">
    <location>
        <begin position="383"/>
        <end position="437"/>
    </location>
</feature>
<dbReference type="InterPro" id="IPR049326">
    <property type="entry name" value="Rhodopsin_dom_fungi"/>
</dbReference>
<evidence type="ECO:0000256" key="7">
    <source>
        <dbReference type="SAM" id="Phobius"/>
    </source>
</evidence>
<feature type="transmembrane region" description="Helical" evidence="7">
    <location>
        <begin position="195"/>
        <end position="215"/>
    </location>
</feature>
<evidence type="ECO:0000256" key="3">
    <source>
        <dbReference type="ARBA" id="ARBA00022989"/>
    </source>
</evidence>
<keyword evidence="4 7" id="KW-0472">Membrane</keyword>
<protein>
    <recommendedName>
        <fullName evidence="8">Rhodopsin domain-containing protein</fullName>
    </recommendedName>
</protein>
<comment type="subcellular location">
    <subcellularLocation>
        <location evidence="1">Membrane</location>
        <topology evidence="1">Multi-pass membrane protein</topology>
    </subcellularLocation>
</comment>
<evidence type="ECO:0000259" key="8">
    <source>
        <dbReference type="Pfam" id="PF20684"/>
    </source>
</evidence>
<sequence length="437" mass="48263">MDLSLGTGYIGARDESVDCNVNIGGTGLTIIWIMVFCALVIVVARLYTQARITKQFGLSDYLMFCSITIIVGFASLISVQYHYGWGRHQKCITDVQKLETQIKFNVTGQSFGIMGSTFGRLSFIIFMLALFGSKKWVRWALWTIFVAQIVTNVGTVVAIYAQCKDPRALYDFTLPEATCWPSYVQTYLGWAHTSFNGACDAFLAVLPATMIWNLHMKTRMKVGLAVLLGMSALALVGLIMKCVYLDALSYEGDYSYNTVPMFTWIVVEGTLVAMAASIPLLRPLMKQMGKQQTKTSNSYDLPHYAIRSGHTDSSGVSKFGSKIRTSVRVSSNMASPRTLYPLDSDSDDGLLVLQTTKDNPESPEIAGLRNGRILVRQEYTVTSEAKEKGDTQNENAEVSMGSVVQSVHTRRPSSSEQYVTSIGEPRPPPSAWSRGRG</sequence>
<feature type="transmembrane region" description="Helical" evidence="7">
    <location>
        <begin position="139"/>
        <end position="161"/>
    </location>
</feature>
<name>A0A9W9CYX4_9PEZI</name>